<reference evidence="12" key="1">
    <citation type="submission" date="2014-11" db="EMBL/GenBank/DDBJ databases">
        <authorList>
            <person name="Otto D Thomas"/>
            <person name="Naeem Raeece"/>
        </authorList>
    </citation>
    <scope>NUCLEOTIDE SEQUENCE</scope>
</reference>
<sequence length="746" mass="79274">MRSLLCVLLASAVLFALCEGIGDLSRSLFRRGDDDEDDRDSCTGLGCRTQRLMDDIVGDGPDLDPLGILSSDQEKLEERVVFLEKGMDALMKRLFELEAWAKTAQATLGGAQTAPPPQDPMGVPAPPPDFDTAPTGAAISPELTQTPPAPEGPVAQSAATLATQSVDEGGDCTGCREGPPGPRGPQGPPGPPGVCSCDGGATAVPSSSTSTGAGGPLEIPPGGCSVGIVGGSQSFSLSDPYTTLNYIIALEGIYPSRNRLLQEDGKETGERRSLSISDPTIGQVALFAGNFAPRGWALCEGQLLPISSNSALFSILGTTYGGDGRTTFGLPDLRGRAVLGNGGSAGLGTETTQMGQKGGQTTATLTTLNIPSHNHECTVGAYGIVWKSIDRETTEIVALKKIFDAFQNATDAQRTFREIMFLQEVKGHENIVRMLNVLKADNDRDIYLVFDYMETDLHAAIRANILEEIHKQHIVYQLLKSLKYMHSGELLHRGMKPSNILLNSECLVKVADFGLARSVAQAESDGGPNPALTDYVATRWYRAPEILLGSTKSIHEGRGHVVPWGELLGGKPVFPGSSTMNQLEKILEVTGKPSPEAIAAMKSPFAETMLENLPAPRPRPLAEMFPDASAEALDILGRLLQFDPNKRISASDALKHPYVAQFHNPEDEPDCGRIIRIPTEDYTKVSVAEYRDKLYQAVVGTGAAKSPAGGGASSANTGGGKFSSTQAAAPAAAQPERTRRRRMIDG</sequence>
<feature type="compositionally biased region" description="Pro residues" evidence="9">
    <location>
        <begin position="114"/>
        <end position="129"/>
    </location>
</feature>
<evidence type="ECO:0000256" key="2">
    <source>
        <dbReference type="ARBA" id="ARBA00022527"/>
    </source>
</evidence>
<comment type="catalytic activity">
    <reaction evidence="8">
        <text>L-seryl-[protein] + ATP = O-phospho-L-seryl-[protein] + ADP + H(+)</text>
        <dbReference type="Rhea" id="RHEA:17989"/>
        <dbReference type="Rhea" id="RHEA-COMP:9863"/>
        <dbReference type="Rhea" id="RHEA-COMP:11604"/>
        <dbReference type="ChEBI" id="CHEBI:15378"/>
        <dbReference type="ChEBI" id="CHEBI:29999"/>
        <dbReference type="ChEBI" id="CHEBI:30616"/>
        <dbReference type="ChEBI" id="CHEBI:83421"/>
        <dbReference type="ChEBI" id="CHEBI:456216"/>
        <dbReference type="EC" id="2.7.11.24"/>
    </reaction>
</comment>
<feature type="compositionally biased region" description="Low complexity" evidence="9">
    <location>
        <begin position="199"/>
        <end position="211"/>
    </location>
</feature>
<evidence type="ECO:0000256" key="1">
    <source>
        <dbReference type="ARBA" id="ARBA00012411"/>
    </source>
</evidence>
<dbReference type="AlphaFoldDB" id="A0A0G4G7F1"/>
<dbReference type="InterPro" id="IPR011009">
    <property type="entry name" value="Kinase-like_dom_sf"/>
</dbReference>
<feature type="compositionally biased region" description="Low complexity" evidence="9">
    <location>
        <begin position="725"/>
        <end position="735"/>
    </location>
</feature>
<evidence type="ECO:0000256" key="8">
    <source>
        <dbReference type="ARBA" id="ARBA00048312"/>
    </source>
</evidence>
<dbReference type="EC" id="2.7.11.24" evidence="1"/>
<dbReference type="InterPro" id="IPR000719">
    <property type="entry name" value="Prot_kinase_dom"/>
</dbReference>
<keyword evidence="4" id="KW-0547">Nucleotide-binding</keyword>
<feature type="signal peptide" evidence="10">
    <location>
        <begin position="1"/>
        <end position="20"/>
    </location>
</feature>
<evidence type="ECO:0000256" key="3">
    <source>
        <dbReference type="ARBA" id="ARBA00022679"/>
    </source>
</evidence>
<dbReference type="Pfam" id="PF07484">
    <property type="entry name" value="Collar"/>
    <property type="match status" value="1"/>
</dbReference>
<dbReference type="InterPro" id="IPR037053">
    <property type="entry name" value="Phage_tail_collar_dom_sf"/>
</dbReference>
<feature type="compositionally biased region" description="Polar residues" evidence="9">
    <location>
        <begin position="157"/>
        <end position="166"/>
    </location>
</feature>
<evidence type="ECO:0000256" key="5">
    <source>
        <dbReference type="ARBA" id="ARBA00022777"/>
    </source>
</evidence>
<dbReference type="PROSITE" id="PS50011">
    <property type="entry name" value="PROTEIN_KINASE_DOM"/>
    <property type="match status" value="1"/>
</dbReference>
<feature type="region of interest" description="Disordered" evidence="9">
    <location>
        <begin position="107"/>
        <end position="218"/>
    </location>
</feature>
<keyword evidence="2" id="KW-0723">Serine/threonine-protein kinase</keyword>
<dbReference type="Pfam" id="PF00069">
    <property type="entry name" value="Pkinase"/>
    <property type="match status" value="1"/>
</dbReference>
<accession>A0A0G4G7F1</accession>
<gene>
    <name evidence="12" type="ORF">Cvel_20627</name>
</gene>
<dbReference type="InterPro" id="IPR011083">
    <property type="entry name" value="Phage_tail_collar_dom"/>
</dbReference>
<evidence type="ECO:0000256" key="7">
    <source>
        <dbReference type="ARBA" id="ARBA00047592"/>
    </source>
</evidence>
<evidence type="ECO:0000256" key="6">
    <source>
        <dbReference type="ARBA" id="ARBA00022840"/>
    </source>
</evidence>
<proteinExistence type="predicted"/>
<evidence type="ECO:0000259" key="11">
    <source>
        <dbReference type="PROSITE" id="PS50011"/>
    </source>
</evidence>
<keyword evidence="6" id="KW-0067">ATP-binding</keyword>
<organism evidence="12">
    <name type="scientific">Chromera velia CCMP2878</name>
    <dbReference type="NCBI Taxonomy" id="1169474"/>
    <lineage>
        <taxon>Eukaryota</taxon>
        <taxon>Sar</taxon>
        <taxon>Alveolata</taxon>
        <taxon>Colpodellida</taxon>
        <taxon>Chromeraceae</taxon>
        <taxon>Chromera</taxon>
    </lineage>
</organism>
<dbReference type="VEuPathDB" id="CryptoDB:Cvel_20627"/>
<dbReference type="FunFam" id="1.10.510.10:FF:000238">
    <property type="entry name" value="Mitogen-activated protein kinase"/>
    <property type="match status" value="1"/>
</dbReference>
<dbReference type="EMBL" id="CDMZ01000958">
    <property type="protein sequence ID" value="CEM24612.1"/>
    <property type="molecule type" value="Genomic_DNA"/>
</dbReference>
<evidence type="ECO:0000313" key="12">
    <source>
        <dbReference type="EMBL" id="CEM24612.1"/>
    </source>
</evidence>
<feature type="compositionally biased region" description="Pro residues" evidence="9">
    <location>
        <begin position="179"/>
        <end position="192"/>
    </location>
</feature>
<feature type="compositionally biased region" description="Gly residues" evidence="9">
    <location>
        <begin position="708"/>
        <end position="721"/>
    </location>
</feature>
<dbReference type="GO" id="GO:0005524">
    <property type="term" value="F:ATP binding"/>
    <property type="evidence" value="ECO:0007669"/>
    <property type="project" value="UniProtKB-KW"/>
</dbReference>
<protein>
    <recommendedName>
        <fullName evidence="1">mitogen-activated protein kinase</fullName>
        <ecNumber evidence="1">2.7.11.24</ecNumber>
    </recommendedName>
</protein>
<feature type="domain" description="Protein kinase" evidence="11">
    <location>
        <begin position="371"/>
        <end position="659"/>
    </location>
</feature>
<dbReference type="InterPro" id="IPR050117">
    <property type="entry name" value="MAPK"/>
</dbReference>
<dbReference type="Gene3D" id="3.90.1340.10">
    <property type="entry name" value="Phage tail collar domain"/>
    <property type="match status" value="1"/>
</dbReference>
<dbReference type="SUPFAM" id="SSF88874">
    <property type="entry name" value="Receptor-binding domain of short tail fibre protein gp12"/>
    <property type="match status" value="1"/>
</dbReference>
<feature type="chain" id="PRO_5005189600" description="mitogen-activated protein kinase" evidence="10">
    <location>
        <begin position="21"/>
        <end position="746"/>
    </location>
</feature>
<feature type="region of interest" description="Disordered" evidence="9">
    <location>
        <begin position="703"/>
        <end position="746"/>
    </location>
</feature>
<name>A0A0G4G7F1_9ALVE</name>
<keyword evidence="10" id="KW-0732">Signal</keyword>
<dbReference type="FunFam" id="3.30.200.20:FF:000166">
    <property type="entry name" value="Mitogen-activated protein kinase"/>
    <property type="match status" value="1"/>
</dbReference>
<keyword evidence="3" id="KW-0808">Transferase</keyword>
<dbReference type="PANTHER" id="PTHR24055">
    <property type="entry name" value="MITOGEN-ACTIVATED PROTEIN KINASE"/>
    <property type="match status" value="1"/>
</dbReference>
<dbReference type="GO" id="GO:0004707">
    <property type="term" value="F:MAP kinase activity"/>
    <property type="evidence" value="ECO:0007669"/>
    <property type="project" value="UniProtKB-EC"/>
</dbReference>
<keyword evidence="5" id="KW-0418">Kinase</keyword>
<evidence type="ECO:0000256" key="4">
    <source>
        <dbReference type="ARBA" id="ARBA00022741"/>
    </source>
</evidence>
<dbReference type="Gene3D" id="1.10.510.10">
    <property type="entry name" value="Transferase(Phosphotransferase) domain 1"/>
    <property type="match status" value="1"/>
</dbReference>
<evidence type="ECO:0000256" key="9">
    <source>
        <dbReference type="SAM" id="MobiDB-lite"/>
    </source>
</evidence>
<dbReference type="CDD" id="cd07852">
    <property type="entry name" value="STKc_MAPK15-like"/>
    <property type="match status" value="1"/>
</dbReference>
<comment type="catalytic activity">
    <reaction evidence="7">
        <text>L-threonyl-[protein] + ATP = O-phospho-L-threonyl-[protein] + ADP + H(+)</text>
        <dbReference type="Rhea" id="RHEA:46608"/>
        <dbReference type="Rhea" id="RHEA-COMP:11060"/>
        <dbReference type="Rhea" id="RHEA-COMP:11605"/>
        <dbReference type="ChEBI" id="CHEBI:15378"/>
        <dbReference type="ChEBI" id="CHEBI:30013"/>
        <dbReference type="ChEBI" id="CHEBI:30616"/>
        <dbReference type="ChEBI" id="CHEBI:61977"/>
        <dbReference type="ChEBI" id="CHEBI:456216"/>
        <dbReference type="EC" id="2.7.11.24"/>
    </reaction>
</comment>
<dbReference type="Gene3D" id="3.30.200.20">
    <property type="entry name" value="Phosphorylase Kinase, domain 1"/>
    <property type="match status" value="1"/>
</dbReference>
<dbReference type="SUPFAM" id="SSF56112">
    <property type="entry name" value="Protein kinase-like (PK-like)"/>
    <property type="match status" value="1"/>
</dbReference>
<evidence type="ECO:0000256" key="10">
    <source>
        <dbReference type="SAM" id="SignalP"/>
    </source>
</evidence>